<evidence type="ECO:0000313" key="1">
    <source>
        <dbReference type="EMBL" id="QCG75954.1"/>
    </source>
</evidence>
<proteinExistence type="predicted"/>
<evidence type="ECO:0000313" key="2">
    <source>
        <dbReference type="Proteomes" id="UP000316733"/>
    </source>
</evidence>
<organism evidence="1 2">
    <name type="scientific">Pseudomonas phage vB_PaeM_PA5oct</name>
    <dbReference type="NCBI Taxonomy" id="2163605"/>
    <lineage>
        <taxon>Viruses</taxon>
        <taxon>Duplodnaviria</taxon>
        <taxon>Heunggongvirae</taxon>
        <taxon>Uroviricota</taxon>
        <taxon>Caudoviricetes</taxon>
        <taxon>Arenbergviridae</taxon>
        <taxon>Wroclawvirus</taxon>
        <taxon>Wroclawvirus PA5oct</taxon>
    </lineage>
</organism>
<gene>
    <name evidence="1" type="ORF">EST35_0072</name>
</gene>
<sequence length="68" mass="8124">MSNKTTDMLVDEFLCERASFSPFSEGVHAAKLGQKYTDCPYTKNEPYERNEWIRGHQMWHDYSVQQYK</sequence>
<accession>A0A4Y5JTG5</accession>
<dbReference type="Proteomes" id="UP000316733">
    <property type="component" value="Segment"/>
</dbReference>
<reference evidence="2" key="1">
    <citation type="journal article" date="2020" name="bioRxiv">
        <title>Integrative omics analysis of Pseudomonas aeruginosa virus PA5oct highlights the molecular complexity of jumbo phages.</title>
        <authorList>
            <person name="Lood C."/>
            <person name="Danis-Wlodarczyk K."/>
            <person name="Blasdel B.G."/>
            <person name="Jang H.B."/>
            <person name="Vandenheuvel D."/>
            <person name="Briers Y."/>
            <person name="Noben J.-P."/>
            <person name="van Noort V."/>
            <person name="Drulis-Kawa Z."/>
            <person name="Lavigne R."/>
        </authorList>
    </citation>
    <scope>NUCLEOTIDE SEQUENCE [LARGE SCALE GENOMIC DNA]</scope>
</reference>
<dbReference type="NCBIfam" id="NF041886">
    <property type="entry name" value="Rmf_CrpP_fam"/>
    <property type="match status" value="1"/>
</dbReference>
<protein>
    <submittedName>
        <fullName evidence="1">Uncharacterized protein</fullName>
    </submittedName>
</protein>
<name>A0A4Y5JTG5_9CAUD</name>
<keyword evidence="2" id="KW-1185">Reference proteome</keyword>
<dbReference type="EMBL" id="MK797984">
    <property type="protein sequence ID" value="QCG75954.1"/>
    <property type="molecule type" value="Genomic_DNA"/>
</dbReference>